<accession>A0AAD5VLT1</accession>
<dbReference type="Pfam" id="PF07714">
    <property type="entry name" value="PK_Tyr_Ser-Thr"/>
    <property type="match status" value="1"/>
</dbReference>
<dbReference type="GO" id="GO:0004674">
    <property type="term" value="F:protein serine/threonine kinase activity"/>
    <property type="evidence" value="ECO:0007669"/>
    <property type="project" value="TreeGrafter"/>
</dbReference>
<dbReference type="PANTHER" id="PTHR44329">
    <property type="entry name" value="SERINE/THREONINE-PROTEIN KINASE TNNI3K-RELATED"/>
    <property type="match status" value="1"/>
</dbReference>
<feature type="compositionally biased region" description="Polar residues" evidence="2">
    <location>
        <begin position="478"/>
        <end position="491"/>
    </location>
</feature>
<dbReference type="Pfam" id="PF09471">
    <property type="entry name" value="Peptidase_M64"/>
    <property type="match status" value="1"/>
</dbReference>
<dbReference type="SUPFAM" id="SSF56112">
    <property type="entry name" value="Protein kinase-like (PK-like)"/>
    <property type="match status" value="1"/>
</dbReference>
<sequence>MKKISIDEIIKTDKLIAVIGPAGSGKHRFVDVLSQGPGTPLNHQGHPFAGEIESFVVGHHQNGLNFRVILVVIPGFGNPNRNDVETLVMTNEWLEKTYRRNIRFTGVLYFHRISDNRMNGILLRNLWMFGEVCGDKIMPRVLFVTTMWNQVNETAGKRREKELKKGFWSPMVKYGARVTRFKGDYRSAKKVLNLIVADEYMTGIQERGTFLLQEETVDLEQRFYETHAARMLKVFLLDLSSEQKLSLKKLRAQTSERENTVTPLLLRALREEEIRLKQEYQRTLDDIRVLEVPAARRLRSQFRGTKKGKIKPISFSSSLPQDSAGAPILLSPPSSARVRNRSSTVPSPAQAFHHSSVSSQPTHERQPEEVLNNVALVCTYDSHSPHEGRSNDVPEQLVTSMTMMNAHPTALCQPREEQTGGASSDLALSDSFSDPRPSLPEPPAGRQHEIAPDDLGSPEVLPQSLLYSADEDLPGEISGNQDGETSGSIDTRSWCPLPTFDQRSIELLLKLLSTSARSLRDSVEVLEGHEAQSMANFLHHLLRQQDRLTSRDTRIVLSILCRLTQSSQKFPEQCKIIGVECDFVNCVDEGGFGWIYKGIYHDRVVCVKTARMAQKQADPRFLKVQARELILWTHLCHRNILPIYGVFLPPDAPQRICIVSPWMENGDLNQYLHTHPDADKTSLILDIIAGLEYLHSLRIVHADLKASNVLVSEKHQALLADFGISRVCNSVMSASEDLGGTVRWMAPELLTVDPSRPTMATDIWSFGCVCYEMFVQKHPYYRYEHPAQLIIAHTMAPTVPLQPEEECLFGHDIILLLGLCWERDPLKRPDCATIRALLSHLEAANEPEDSGRGSGEDVAFSKIWQARSNGETDYRLVEVYSRVQRILAVLELTEPSFAESVTSAGGPSEKKGFGSTLGAQSCCFRYARPRAVCPTDSRSANASSASPGISIEWQDDTAQVPVAIPASSGWRNSYCAMNGPLRTFESLDHSVMISVPSPVLDVRPLVVSGPARNRVDLVFFSDGYTTDEADKFFEDAKRLANDVSQNQTFYTVKPLINFWGAFTPSQESGIGVGGVPKDTVYGLYRDGTELRAVYYDKPEVAHAACDSMEEQCDFPILLGNDPLYGGHNASQVVPWDHWLSELPDGYDYDSEELDEDAEDPLNRVERSIMPMQVYPWTLLNTTQSWSIEFNASGTYSRHIVRFSLSGLPEADDLHIELDGIKLDWVPKEGLGLDRWHYDIHRDGGLSDGKHELAFTLLNKDREGVAQLCSAEILEFGNESEFISTPGFYSLYPTFSDKNETSYRPTNEDCLMRVVTTPNFCKVCTEGLWISLMKRIDLVDTLTDSCCYGTGDKDGWHKVLNLDLIPLAQLREQPEGVDGPFEPPNNEKYSINWFKDGEYLEEFTDQTSIALPDAEGIGHYRVTIRFTTDEVLVDEDDVMASEWEYEVTSFCQDQIPPSLLPFTQQDVIMDTLER</sequence>
<dbReference type="Gene3D" id="1.10.510.10">
    <property type="entry name" value="Transferase(Phosphotransferase) domain 1"/>
    <property type="match status" value="1"/>
</dbReference>
<proteinExistence type="inferred from homology"/>
<dbReference type="InterPro" id="IPR019026">
    <property type="entry name" value="Peptidase_M64_IgA"/>
</dbReference>
<dbReference type="EMBL" id="JANIEX010000783">
    <property type="protein sequence ID" value="KAJ3563209.1"/>
    <property type="molecule type" value="Genomic_DNA"/>
</dbReference>
<comment type="caution">
    <text evidence="4">The sequence shown here is derived from an EMBL/GenBank/DDBJ whole genome shotgun (WGS) entry which is preliminary data.</text>
</comment>
<dbReference type="PROSITE" id="PS50011">
    <property type="entry name" value="PROTEIN_KINASE_DOM"/>
    <property type="match status" value="1"/>
</dbReference>
<feature type="region of interest" description="Disordered" evidence="2">
    <location>
        <begin position="309"/>
        <end position="367"/>
    </location>
</feature>
<evidence type="ECO:0000313" key="5">
    <source>
        <dbReference type="Proteomes" id="UP001213000"/>
    </source>
</evidence>
<dbReference type="InterPro" id="IPR000719">
    <property type="entry name" value="Prot_kinase_dom"/>
</dbReference>
<gene>
    <name evidence="4" type="ORF">NP233_g9086</name>
</gene>
<dbReference type="PROSITE" id="PS00108">
    <property type="entry name" value="PROTEIN_KINASE_ST"/>
    <property type="match status" value="1"/>
</dbReference>
<dbReference type="InterPro" id="IPR008271">
    <property type="entry name" value="Ser/Thr_kinase_AS"/>
</dbReference>
<name>A0AAD5VLT1_9AGAR</name>
<dbReference type="InterPro" id="IPR024079">
    <property type="entry name" value="MetalloPept_cat_dom_sf"/>
</dbReference>
<dbReference type="GO" id="GO:0005524">
    <property type="term" value="F:ATP binding"/>
    <property type="evidence" value="ECO:0007669"/>
    <property type="project" value="InterPro"/>
</dbReference>
<feature type="domain" description="Protein kinase" evidence="3">
    <location>
        <begin position="581"/>
        <end position="843"/>
    </location>
</feature>
<dbReference type="InterPro" id="IPR027417">
    <property type="entry name" value="P-loop_NTPase"/>
</dbReference>
<protein>
    <recommendedName>
        <fullName evidence="3">Protein kinase domain-containing protein</fullName>
    </recommendedName>
</protein>
<dbReference type="InterPro" id="IPR001245">
    <property type="entry name" value="Ser-Thr/Tyr_kinase_cat_dom"/>
</dbReference>
<dbReference type="SMART" id="SM00220">
    <property type="entry name" value="S_TKc"/>
    <property type="match status" value="1"/>
</dbReference>
<reference evidence="4" key="1">
    <citation type="submission" date="2022-07" db="EMBL/GenBank/DDBJ databases">
        <title>Genome Sequence of Leucocoprinus birnbaumii.</title>
        <authorList>
            <person name="Buettner E."/>
        </authorList>
    </citation>
    <scope>NUCLEOTIDE SEQUENCE</scope>
    <source>
        <strain evidence="4">VT141</strain>
    </source>
</reference>
<dbReference type="InterPro" id="IPR011009">
    <property type="entry name" value="Kinase-like_dom_sf"/>
</dbReference>
<dbReference type="InterPro" id="IPR051681">
    <property type="entry name" value="Ser/Thr_Kinases-Pseudokinases"/>
</dbReference>
<comment type="similarity">
    <text evidence="1">Belongs to the protein kinase superfamily. TKL Ser/Thr protein kinase family. ROCO subfamily.</text>
</comment>
<feature type="region of interest" description="Disordered" evidence="2">
    <location>
        <begin position="414"/>
        <end position="492"/>
    </location>
</feature>
<feature type="compositionally biased region" description="Polar residues" evidence="2">
    <location>
        <begin position="341"/>
        <end position="361"/>
    </location>
</feature>
<evidence type="ECO:0000256" key="2">
    <source>
        <dbReference type="SAM" id="MobiDB-lite"/>
    </source>
</evidence>
<dbReference type="GO" id="GO:0008237">
    <property type="term" value="F:metallopeptidase activity"/>
    <property type="evidence" value="ECO:0007669"/>
    <property type="project" value="InterPro"/>
</dbReference>
<dbReference type="Proteomes" id="UP001213000">
    <property type="component" value="Unassembled WGS sequence"/>
</dbReference>
<evidence type="ECO:0000256" key="1">
    <source>
        <dbReference type="ARBA" id="ARBA00008171"/>
    </source>
</evidence>
<evidence type="ECO:0000259" key="3">
    <source>
        <dbReference type="PROSITE" id="PS50011"/>
    </source>
</evidence>
<keyword evidence="5" id="KW-1185">Reference proteome</keyword>
<dbReference type="Gene3D" id="3.40.50.300">
    <property type="entry name" value="P-loop containing nucleotide triphosphate hydrolases"/>
    <property type="match status" value="1"/>
</dbReference>
<dbReference type="Gene3D" id="3.40.390.10">
    <property type="entry name" value="Collagenase (Catalytic Domain)"/>
    <property type="match status" value="1"/>
</dbReference>
<evidence type="ECO:0000313" key="4">
    <source>
        <dbReference type="EMBL" id="KAJ3563209.1"/>
    </source>
</evidence>
<feature type="compositionally biased region" description="Low complexity" evidence="2">
    <location>
        <begin position="420"/>
        <end position="431"/>
    </location>
</feature>
<organism evidence="4 5">
    <name type="scientific">Leucocoprinus birnbaumii</name>
    <dbReference type="NCBI Taxonomy" id="56174"/>
    <lineage>
        <taxon>Eukaryota</taxon>
        <taxon>Fungi</taxon>
        <taxon>Dikarya</taxon>
        <taxon>Basidiomycota</taxon>
        <taxon>Agaricomycotina</taxon>
        <taxon>Agaricomycetes</taxon>
        <taxon>Agaricomycetidae</taxon>
        <taxon>Agaricales</taxon>
        <taxon>Agaricineae</taxon>
        <taxon>Agaricaceae</taxon>
        <taxon>Leucocoprinus</taxon>
    </lineage>
</organism>